<protein>
    <recommendedName>
        <fullName evidence="10">Small ribosomal subunit biogenesis GTPase RsgA</fullName>
        <ecNumber evidence="10">3.6.1.-</ecNumber>
    </recommendedName>
</protein>
<accession>A0ABS0ZJI5</accession>
<dbReference type="InterPro" id="IPR027417">
    <property type="entry name" value="P-loop_NTPase"/>
</dbReference>
<evidence type="ECO:0000256" key="6">
    <source>
        <dbReference type="ARBA" id="ARBA00022801"/>
    </source>
</evidence>
<dbReference type="Gene3D" id="1.10.40.50">
    <property type="entry name" value="Probable gtpase engc, domain 3"/>
    <property type="match status" value="1"/>
</dbReference>
<dbReference type="PROSITE" id="PS50936">
    <property type="entry name" value="ENGC_GTPASE"/>
    <property type="match status" value="1"/>
</dbReference>
<feature type="binding site" evidence="10">
    <location>
        <position position="237"/>
    </location>
    <ligand>
        <name>Zn(2+)</name>
        <dbReference type="ChEBI" id="CHEBI:29105"/>
    </ligand>
</feature>
<evidence type="ECO:0000256" key="3">
    <source>
        <dbReference type="ARBA" id="ARBA00022723"/>
    </source>
</evidence>
<feature type="binding site" evidence="10">
    <location>
        <begin position="111"/>
        <end position="114"/>
    </location>
    <ligand>
        <name>GTP</name>
        <dbReference type="ChEBI" id="CHEBI:37565"/>
    </ligand>
</feature>
<comment type="similarity">
    <text evidence="10">Belongs to the TRAFAC class YlqF/YawG GTPase family. RsgA subfamily.</text>
</comment>
<dbReference type="RefSeq" id="WP_199575816.1">
    <property type="nucleotide sequence ID" value="NZ_JAENBO010000004.1"/>
</dbReference>
<keyword evidence="4 10" id="KW-0699">rRNA-binding</keyword>
<evidence type="ECO:0000256" key="7">
    <source>
        <dbReference type="ARBA" id="ARBA00022833"/>
    </source>
</evidence>
<keyword evidence="6 10" id="KW-0378">Hydrolase</keyword>
<dbReference type="Proteomes" id="UP000653045">
    <property type="component" value="Unassembled WGS sequence"/>
</dbReference>
<dbReference type="InterPro" id="IPR031944">
    <property type="entry name" value="RsgA_N"/>
</dbReference>
<dbReference type="SUPFAM" id="SSF50249">
    <property type="entry name" value="Nucleic acid-binding proteins"/>
    <property type="match status" value="1"/>
</dbReference>
<evidence type="ECO:0000256" key="4">
    <source>
        <dbReference type="ARBA" id="ARBA00022730"/>
    </source>
</evidence>
<dbReference type="PANTHER" id="PTHR32120:SF11">
    <property type="entry name" value="SMALL RIBOSOMAL SUBUNIT BIOGENESIS GTPASE RSGA 1, MITOCHONDRIAL-RELATED"/>
    <property type="match status" value="1"/>
</dbReference>
<proteinExistence type="inferred from homology"/>
<keyword evidence="1 10" id="KW-0963">Cytoplasm</keyword>
<keyword evidence="9 10" id="KW-0342">GTP-binding</keyword>
<dbReference type="PROSITE" id="PS51721">
    <property type="entry name" value="G_CP"/>
    <property type="match status" value="1"/>
</dbReference>
<comment type="cofactor">
    <cofactor evidence="10">
        <name>Zn(2+)</name>
        <dbReference type="ChEBI" id="CHEBI:29105"/>
    </cofactor>
    <text evidence="10">Binds 1 zinc ion per subunit.</text>
</comment>
<keyword evidence="14" id="KW-1185">Reference proteome</keyword>
<feature type="binding site" evidence="10">
    <location>
        <begin position="156"/>
        <end position="164"/>
    </location>
    <ligand>
        <name>GTP</name>
        <dbReference type="ChEBI" id="CHEBI:37565"/>
    </ligand>
</feature>
<keyword evidence="5 10" id="KW-0547">Nucleotide-binding</keyword>
<feature type="binding site" evidence="10">
    <location>
        <position position="242"/>
    </location>
    <ligand>
        <name>Zn(2+)</name>
        <dbReference type="ChEBI" id="CHEBI:29105"/>
    </ligand>
</feature>
<dbReference type="EC" id="3.6.1.-" evidence="10"/>
<evidence type="ECO:0000256" key="8">
    <source>
        <dbReference type="ARBA" id="ARBA00022884"/>
    </source>
</evidence>
<comment type="caution">
    <text evidence="13">The sequence shown here is derived from an EMBL/GenBank/DDBJ whole genome shotgun (WGS) entry which is preliminary data.</text>
</comment>
<evidence type="ECO:0000313" key="14">
    <source>
        <dbReference type="Proteomes" id="UP000653045"/>
    </source>
</evidence>
<dbReference type="Pfam" id="PF16745">
    <property type="entry name" value="RsgA_N"/>
    <property type="match status" value="1"/>
</dbReference>
<evidence type="ECO:0000256" key="5">
    <source>
        <dbReference type="ARBA" id="ARBA00022741"/>
    </source>
</evidence>
<evidence type="ECO:0000256" key="2">
    <source>
        <dbReference type="ARBA" id="ARBA00022517"/>
    </source>
</evidence>
<keyword evidence="2 10" id="KW-0690">Ribosome biogenesis</keyword>
<feature type="binding site" evidence="10">
    <location>
        <position position="250"/>
    </location>
    <ligand>
        <name>Zn(2+)</name>
        <dbReference type="ChEBI" id="CHEBI:29105"/>
    </ligand>
</feature>
<keyword evidence="8 10" id="KW-0694">RNA-binding</keyword>
<dbReference type="Gene3D" id="2.40.50.140">
    <property type="entry name" value="Nucleic acid-binding proteins"/>
    <property type="match status" value="1"/>
</dbReference>
<feature type="binding site" evidence="10">
    <location>
        <position position="244"/>
    </location>
    <ligand>
        <name>Zn(2+)</name>
        <dbReference type="ChEBI" id="CHEBI:29105"/>
    </ligand>
</feature>
<evidence type="ECO:0000259" key="11">
    <source>
        <dbReference type="PROSITE" id="PS50936"/>
    </source>
</evidence>
<dbReference type="InterPro" id="IPR012340">
    <property type="entry name" value="NA-bd_OB-fold"/>
</dbReference>
<dbReference type="HAMAP" id="MF_01820">
    <property type="entry name" value="GTPase_RsgA"/>
    <property type="match status" value="1"/>
</dbReference>
<evidence type="ECO:0000256" key="10">
    <source>
        <dbReference type="HAMAP-Rule" id="MF_01820"/>
    </source>
</evidence>
<organism evidence="13 14">
    <name type="scientific">Streptococcus pacificus</name>
    <dbReference type="NCBI Taxonomy" id="2740577"/>
    <lineage>
        <taxon>Bacteria</taxon>
        <taxon>Bacillati</taxon>
        <taxon>Bacillota</taxon>
        <taxon>Bacilli</taxon>
        <taxon>Lactobacillales</taxon>
        <taxon>Streptococcaceae</taxon>
        <taxon>Streptococcus</taxon>
    </lineage>
</organism>
<reference evidence="13 14" key="1">
    <citation type="journal article" date="2021" name="Int. J. Syst. Evol. Microbiol.">
        <title>Streptococcus vicugnae sp. nov., isolated from faeces of alpacas (Vicugna pacos) and cattle (Bos taurus), Streptococcus zalophi sp. nov., and Streptococcus pacificus sp. nov., isolated from respiratory tract of California sea lions (Zalophus californianus).</title>
        <authorList>
            <person name="Volokhov D.V."/>
            <person name="Zagorodnyaya T.A."/>
            <person name="Shen Z."/>
            <person name="Blom J."/>
            <person name="Furtak V.A."/>
            <person name="Eisenberg T."/>
            <person name="Fan P."/>
            <person name="Jeong K.C."/>
            <person name="Gao Y."/>
            <person name="Zhang S."/>
            <person name="Amselle M."/>
        </authorList>
    </citation>
    <scope>NUCLEOTIDE SEQUENCE [LARGE SCALE GENOMIC DNA]</scope>
    <source>
        <strain evidence="13 14">CSL7591</strain>
    </source>
</reference>
<dbReference type="InterPro" id="IPR010914">
    <property type="entry name" value="RsgA_GTPase_dom"/>
</dbReference>
<evidence type="ECO:0000313" key="13">
    <source>
        <dbReference type="EMBL" id="MBJ8326170.1"/>
    </source>
</evidence>
<feature type="domain" description="EngC GTPase" evidence="11">
    <location>
        <begin position="71"/>
        <end position="211"/>
    </location>
</feature>
<sequence length="290" mass="33105">MEGKIINSLAGFYYIESDGQVYQTRARGNFRKKGQTPYVGDRVVFSAAENSEGYILEILERKNALVRPPIVNIDQAVVIMSAKEPDFNNNLLDRFLVLLEHKQIKPIIYITKLDLLSDRTEMDDTRQQYQTIGYPFLYTLEELLPLLKDKITVFMGQTGVGKSTLLNKMAPDLALETGKISDSLGRGKHTTRSVSFYNLNGGKIADTPGFSSLDYEITTSEDLNKAFPEIYQLSQTCKFRSCTHTHEPSCSVKDALVSGELWQKRYDTYLQLLSEIQNRRETYKKTIKRK</sequence>
<dbReference type="NCBIfam" id="TIGR00157">
    <property type="entry name" value="ribosome small subunit-dependent GTPase A"/>
    <property type="match status" value="1"/>
</dbReference>
<dbReference type="Gene3D" id="3.40.50.300">
    <property type="entry name" value="P-loop containing nucleotide triphosphate hydrolases"/>
    <property type="match status" value="1"/>
</dbReference>
<dbReference type="EMBL" id="JAENBO010000004">
    <property type="protein sequence ID" value="MBJ8326170.1"/>
    <property type="molecule type" value="Genomic_DNA"/>
</dbReference>
<gene>
    <name evidence="10 13" type="primary">rsgA</name>
    <name evidence="13" type="ORF">JHK62_05745</name>
</gene>
<feature type="domain" description="CP-type G" evidence="12">
    <location>
        <begin position="62"/>
        <end position="213"/>
    </location>
</feature>
<comment type="function">
    <text evidence="10">One of several proteins that assist in the late maturation steps of the functional core of the 30S ribosomal subunit. Helps release RbfA from mature subunits. May play a role in the assembly of ribosomal proteins into the subunit. Circularly permuted GTPase that catalyzes slow GTP hydrolysis, GTPase activity is stimulated by the 30S ribosomal subunit.</text>
</comment>
<dbReference type="PANTHER" id="PTHR32120">
    <property type="entry name" value="SMALL RIBOSOMAL SUBUNIT BIOGENESIS GTPASE RSGA"/>
    <property type="match status" value="1"/>
</dbReference>
<dbReference type="Pfam" id="PF03193">
    <property type="entry name" value="RsgA_GTPase"/>
    <property type="match status" value="1"/>
</dbReference>
<dbReference type="InterPro" id="IPR030378">
    <property type="entry name" value="G_CP_dom"/>
</dbReference>
<name>A0ABS0ZJI5_9STRE</name>
<keyword evidence="3 10" id="KW-0479">Metal-binding</keyword>
<evidence type="ECO:0000256" key="1">
    <source>
        <dbReference type="ARBA" id="ARBA00022490"/>
    </source>
</evidence>
<dbReference type="CDD" id="cd01854">
    <property type="entry name" value="YjeQ_EngC"/>
    <property type="match status" value="1"/>
</dbReference>
<dbReference type="SUPFAM" id="SSF52540">
    <property type="entry name" value="P-loop containing nucleoside triphosphate hydrolases"/>
    <property type="match status" value="1"/>
</dbReference>
<comment type="subunit">
    <text evidence="10">Monomer. Associates with 30S ribosomal subunit, binds 16S rRNA.</text>
</comment>
<dbReference type="CDD" id="cd04466">
    <property type="entry name" value="S1_YloQ_GTPase"/>
    <property type="match status" value="1"/>
</dbReference>
<evidence type="ECO:0000259" key="12">
    <source>
        <dbReference type="PROSITE" id="PS51721"/>
    </source>
</evidence>
<comment type="subcellular location">
    <subcellularLocation>
        <location evidence="10">Cytoplasm</location>
    </subcellularLocation>
</comment>
<evidence type="ECO:0000256" key="9">
    <source>
        <dbReference type="ARBA" id="ARBA00023134"/>
    </source>
</evidence>
<keyword evidence="7 10" id="KW-0862">Zinc</keyword>
<dbReference type="InterPro" id="IPR004881">
    <property type="entry name" value="Ribosome_biogen_GTPase_RsgA"/>
</dbReference>